<accession>A0A225ADR6</accession>
<dbReference type="PROSITE" id="PS51382">
    <property type="entry name" value="SPX"/>
    <property type="match status" value="1"/>
</dbReference>
<feature type="transmembrane region" description="Helical" evidence="7">
    <location>
        <begin position="646"/>
        <end position="668"/>
    </location>
</feature>
<evidence type="ECO:0000256" key="6">
    <source>
        <dbReference type="SAM" id="MobiDB-lite"/>
    </source>
</evidence>
<dbReference type="GO" id="GO:0005315">
    <property type="term" value="F:phosphate transmembrane transporter activity"/>
    <property type="evidence" value="ECO:0007669"/>
    <property type="project" value="TreeGrafter"/>
</dbReference>
<feature type="region of interest" description="Disordered" evidence="6">
    <location>
        <begin position="117"/>
        <end position="211"/>
    </location>
</feature>
<keyword evidence="10" id="KW-1185">Reference proteome</keyword>
<dbReference type="GO" id="GO:0006817">
    <property type="term" value="P:phosphate ion transport"/>
    <property type="evidence" value="ECO:0007669"/>
    <property type="project" value="TreeGrafter"/>
</dbReference>
<dbReference type="CDD" id="cd01115">
    <property type="entry name" value="SLC13_permease"/>
    <property type="match status" value="1"/>
</dbReference>
<dbReference type="AlphaFoldDB" id="A0A225ADR6"/>
<keyword evidence="2" id="KW-0813">Transport</keyword>
<feature type="transmembrane region" description="Helical" evidence="7">
    <location>
        <begin position="758"/>
        <end position="776"/>
    </location>
</feature>
<reference evidence="9 10" key="1">
    <citation type="submission" date="2015-06" db="EMBL/GenBank/DDBJ databases">
        <title>Talaromyces atroroseus IBT 11181 draft genome.</title>
        <authorList>
            <person name="Rasmussen K.B."/>
            <person name="Rasmussen S."/>
            <person name="Petersen B."/>
            <person name="Sicheritz-Ponten T."/>
            <person name="Mortensen U.H."/>
            <person name="Thrane U."/>
        </authorList>
    </citation>
    <scope>NUCLEOTIDE SEQUENCE [LARGE SCALE GENOMIC DNA]</scope>
    <source>
        <strain evidence="9 10">IBT 11181</strain>
    </source>
</reference>
<dbReference type="GO" id="GO:0005886">
    <property type="term" value="C:plasma membrane"/>
    <property type="evidence" value="ECO:0007669"/>
    <property type="project" value="TreeGrafter"/>
</dbReference>
<evidence type="ECO:0000259" key="8">
    <source>
        <dbReference type="PROSITE" id="PS51382"/>
    </source>
</evidence>
<evidence type="ECO:0000256" key="1">
    <source>
        <dbReference type="ARBA" id="ARBA00004141"/>
    </source>
</evidence>
<gene>
    <name evidence="9" type="ORF">UA08_05388</name>
</gene>
<feature type="transmembrane region" description="Helical" evidence="7">
    <location>
        <begin position="621"/>
        <end position="639"/>
    </location>
</feature>
<dbReference type="PANTHER" id="PTHR10283:SF92">
    <property type="entry name" value="LOW-AFFINITY PHOSPHATE TRANSPORTER PHO91"/>
    <property type="match status" value="1"/>
</dbReference>
<evidence type="ECO:0000256" key="4">
    <source>
        <dbReference type="ARBA" id="ARBA00022989"/>
    </source>
</evidence>
<dbReference type="InterPro" id="IPR004331">
    <property type="entry name" value="SPX_dom"/>
</dbReference>
<feature type="transmembrane region" description="Helical" evidence="7">
    <location>
        <begin position="479"/>
        <end position="502"/>
    </location>
</feature>
<keyword evidence="3 7" id="KW-0812">Transmembrane</keyword>
<evidence type="ECO:0000313" key="9">
    <source>
        <dbReference type="EMBL" id="OKL59332.1"/>
    </source>
</evidence>
<feature type="transmembrane region" description="Helical" evidence="7">
    <location>
        <begin position="387"/>
        <end position="414"/>
    </location>
</feature>
<dbReference type="Proteomes" id="UP000214365">
    <property type="component" value="Unassembled WGS sequence"/>
</dbReference>
<organism evidence="9 10">
    <name type="scientific">Talaromyces atroroseus</name>
    <dbReference type="NCBI Taxonomy" id="1441469"/>
    <lineage>
        <taxon>Eukaryota</taxon>
        <taxon>Fungi</taxon>
        <taxon>Dikarya</taxon>
        <taxon>Ascomycota</taxon>
        <taxon>Pezizomycotina</taxon>
        <taxon>Eurotiomycetes</taxon>
        <taxon>Eurotiomycetidae</taxon>
        <taxon>Eurotiales</taxon>
        <taxon>Trichocomaceae</taxon>
        <taxon>Talaromyces</taxon>
        <taxon>Talaromyces sect. Trachyspermi</taxon>
    </lineage>
</organism>
<dbReference type="EMBL" id="LFMY01000007">
    <property type="protein sequence ID" value="OKL59332.1"/>
    <property type="molecule type" value="Genomic_DNA"/>
</dbReference>
<dbReference type="STRING" id="1441469.A0A225ADR6"/>
<evidence type="ECO:0000256" key="7">
    <source>
        <dbReference type="SAM" id="Phobius"/>
    </source>
</evidence>
<proteinExistence type="predicted"/>
<dbReference type="OrthoDB" id="10260443at2759"/>
<keyword evidence="4 7" id="KW-1133">Transmembrane helix</keyword>
<feature type="transmembrane region" description="Helical" evidence="7">
    <location>
        <begin position="426"/>
        <end position="459"/>
    </location>
</feature>
<dbReference type="RefSeq" id="XP_020119453.1">
    <property type="nucleotide sequence ID" value="XM_020267705.1"/>
</dbReference>
<feature type="transmembrane region" description="Helical" evidence="7">
    <location>
        <begin position="822"/>
        <end position="843"/>
    </location>
</feature>
<dbReference type="Pfam" id="PF03105">
    <property type="entry name" value="SPX"/>
    <property type="match status" value="1"/>
</dbReference>
<dbReference type="PANTHER" id="PTHR10283">
    <property type="entry name" value="SOLUTE CARRIER FAMILY 13 MEMBER"/>
    <property type="match status" value="1"/>
</dbReference>
<feature type="compositionally biased region" description="Polar residues" evidence="6">
    <location>
        <begin position="117"/>
        <end position="132"/>
    </location>
</feature>
<dbReference type="GeneID" id="31005144"/>
<keyword evidence="5 7" id="KW-0472">Membrane</keyword>
<dbReference type="GO" id="GO:0006797">
    <property type="term" value="P:polyphosphate metabolic process"/>
    <property type="evidence" value="ECO:0007669"/>
    <property type="project" value="TreeGrafter"/>
</dbReference>
<evidence type="ECO:0000313" key="10">
    <source>
        <dbReference type="Proteomes" id="UP000214365"/>
    </source>
</evidence>
<dbReference type="Pfam" id="PF03600">
    <property type="entry name" value="CitMHS"/>
    <property type="match status" value="1"/>
</dbReference>
<name>A0A225ADR6_TALAT</name>
<feature type="domain" description="SPX" evidence="8">
    <location>
        <begin position="1"/>
        <end position="276"/>
    </location>
</feature>
<feature type="compositionally biased region" description="Basic and acidic residues" evidence="6">
    <location>
        <begin position="169"/>
        <end position="192"/>
    </location>
</feature>
<comment type="caution">
    <text evidence="9">The sequence shown here is derived from an EMBL/GenBank/DDBJ whole genome shotgun (WGS) entry which is preliminary data.</text>
</comment>
<protein>
    <submittedName>
        <fullName evidence="9">Putative transporter</fullName>
    </submittedName>
</protein>
<sequence length="845" mass="93615">MKFSHSIQFNAIPDWSAHYIAYDNLKKLLEKQIHHPESHGGVDSESSPLLDSSAVDTDTIFRRALDVELEKVCSFYQIKELTVFGEVEDVVKEQAQYKASTDGVNMEPVTETVIKSRTLSNGSRPRTGSILQSLGLGSVHKRRSSTITGDDDDDDDDNDRDSDDPDSPTDERRPGSRSQHSERYQDAGHRSDAFQSDMGDSRLWHNGNSRFEEDQSDPHFLHLYNAGVALKKRMIDVYVTLCELKSYIQLNKTGFSKALKKFDKILDRSLRRPYLNGTVSPAYPFTDTTSERVDENIRHVEQIYADVVTRGDVSLARRELRLHLREHVVWERNTVWREMIGIERKAQAANMGIRRTLLGGDPDPSLAQRQGDIESRGKELQTPLGRYYFPAWICSLSFFSLLAIIIIFAVLLSVPIMEKPEQQNCLAMLVFVSLLWATEVIPLFVTSLLIPFLVVLLRVLRSEDKPHARLTPDVATKAVFASMWTSVIMLLLGGFTIAAALSKYDIARRMATFVLSRAGTSPRVVLITNMFVSMFLSMWISNVAAPVLCYSIIQPLLRNLPPESDFSKALILGIALAANVGGAASPIASPQNIIALENMYPPPSRGTTIVPIRPVKDRFTGTQWFVTLTTLATIILWCFSHQLDTVFGDMGVIAIIPMVLFFGSGILTKEDFNNFLWTIIILAAGGLVLGKAVTSSGLLHTIANAITERVAHFSLYGVLLVFAALILVMATFISHTVAALIVLPLVQQVGVGMENPHPNLLVMTSALMCSVAMGLPTSGFPNMSMLPFFSSFRLAVSSAIMMEIPGTGQRYLRVAHFLTRGIPASLISFVIVVTVGYVLMSIAGL</sequence>
<feature type="compositionally biased region" description="Acidic residues" evidence="6">
    <location>
        <begin position="149"/>
        <end position="168"/>
    </location>
</feature>
<comment type="subcellular location">
    <subcellularLocation>
        <location evidence="1">Membrane</location>
        <topology evidence="1">Multi-pass membrane protein</topology>
    </subcellularLocation>
</comment>
<dbReference type="CDD" id="cd14478">
    <property type="entry name" value="SPX_PHO87_PHO90_like"/>
    <property type="match status" value="1"/>
</dbReference>
<feature type="transmembrane region" description="Helical" evidence="7">
    <location>
        <begin position="523"/>
        <end position="553"/>
    </location>
</feature>
<evidence type="ECO:0000256" key="2">
    <source>
        <dbReference type="ARBA" id="ARBA00022448"/>
    </source>
</evidence>
<evidence type="ECO:0000256" key="3">
    <source>
        <dbReference type="ARBA" id="ARBA00022692"/>
    </source>
</evidence>
<dbReference type="InterPro" id="IPR004680">
    <property type="entry name" value="Cit_transptr-like_dom"/>
</dbReference>
<feature type="transmembrane region" description="Helical" evidence="7">
    <location>
        <begin position="674"/>
        <end position="693"/>
    </location>
</feature>
<feature type="transmembrane region" description="Helical" evidence="7">
    <location>
        <begin position="713"/>
        <end position="746"/>
    </location>
</feature>
<evidence type="ECO:0000256" key="5">
    <source>
        <dbReference type="ARBA" id="ARBA00023136"/>
    </source>
</evidence>